<proteinExistence type="predicted"/>
<organism evidence="2 3">
    <name type="scientific">Metarhizium robertsii</name>
    <dbReference type="NCBI Taxonomy" id="568076"/>
    <lineage>
        <taxon>Eukaryota</taxon>
        <taxon>Fungi</taxon>
        <taxon>Dikarya</taxon>
        <taxon>Ascomycota</taxon>
        <taxon>Pezizomycotina</taxon>
        <taxon>Sordariomycetes</taxon>
        <taxon>Hypocreomycetidae</taxon>
        <taxon>Hypocreales</taxon>
        <taxon>Clavicipitaceae</taxon>
        <taxon>Metarhizium</taxon>
    </lineage>
</organism>
<dbReference type="AlphaFoldDB" id="A0A014NCE6"/>
<dbReference type="Proteomes" id="UP000030151">
    <property type="component" value="Unassembled WGS sequence"/>
</dbReference>
<evidence type="ECO:0000313" key="3">
    <source>
        <dbReference type="Proteomes" id="UP000030151"/>
    </source>
</evidence>
<evidence type="ECO:0000256" key="1">
    <source>
        <dbReference type="SAM" id="MobiDB-lite"/>
    </source>
</evidence>
<sequence length="276" mass="32081">MAPSTTWGDVADLPIDRPSFRAPAKNEIPSDDDMGFNDPDNILYVNMEAPGLGQRFKERMDQLEQMLQLTHQLATIHAGIQVRRRKEEGALPTDDSDDSRWRRSQYRSRVMDVYFNDGVYPWMYSPQSSNVDKEIHIEKSRFHWELLATMLVGIVLPRPLAASLEAIFQGISQTIKETNYTADRRSFWSMLQVYTYDEVRDDLRASLRNITYTLDQEMYTTSKTKSTQTTVRTRFTFSQANFAFNERTWNSMQPEIERYIRDTGIGNIKDPPNVPV</sequence>
<dbReference type="HOGENOM" id="CLU_086078_0_0_1"/>
<dbReference type="EMBL" id="JELW01000019">
    <property type="protein sequence ID" value="EXU99327.1"/>
    <property type="molecule type" value="Genomic_DNA"/>
</dbReference>
<accession>A0A014NCE6</accession>
<gene>
    <name evidence="2" type="ORF">X797_007462</name>
</gene>
<reference evidence="2 3" key="1">
    <citation type="submission" date="2014-02" db="EMBL/GenBank/DDBJ databases">
        <title>The genome sequence of the entomopathogenic fungus Metarhizium robertsii ARSEF 2575.</title>
        <authorList>
            <person name="Giuliano Garisto Donzelli B."/>
            <person name="Roe B.A."/>
            <person name="Macmil S.L."/>
            <person name="Krasnoff S.B."/>
            <person name="Gibson D.M."/>
        </authorList>
    </citation>
    <scope>NUCLEOTIDE SEQUENCE [LARGE SCALE GENOMIC DNA]</scope>
    <source>
        <strain evidence="2 3">ARSEF 2575</strain>
    </source>
</reference>
<evidence type="ECO:0000313" key="2">
    <source>
        <dbReference type="EMBL" id="EXU99327.1"/>
    </source>
</evidence>
<protein>
    <submittedName>
        <fullName evidence="2">Uncharacterized protein</fullName>
    </submittedName>
</protein>
<name>A0A014NCE6_9HYPO</name>
<comment type="caution">
    <text evidence="2">The sequence shown here is derived from an EMBL/GenBank/DDBJ whole genome shotgun (WGS) entry which is preliminary data.</text>
</comment>
<dbReference type="OrthoDB" id="3693942at2759"/>
<feature type="region of interest" description="Disordered" evidence="1">
    <location>
        <begin position="1"/>
        <end position="36"/>
    </location>
</feature>
<dbReference type="eggNOG" id="ENOG502T5JD">
    <property type="taxonomic scope" value="Eukaryota"/>
</dbReference>